<proteinExistence type="predicted"/>
<accession>K9TD15</accession>
<protein>
    <recommendedName>
        <fullName evidence="3">NfeD-like C-terminal domain-containing protein</fullName>
    </recommendedName>
</protein>
<dbReference type="EMBL" id="CP003607">
    <property type="protein sequence ID" value="AFY80430.1"/>
    <property type="molecule type" value="Genomic_DNA"/>
</dbReference>
<gene>
    <name evidence="1" type="ORF">Oscil6304_0691</name>
</gene>
<evidence type="ECO:0000313" key="1">
    <source>
        <dbReference type="EMBL" id="AFY80430.1"/>
    </source>
</evidence>
<name>K9TD15_9CYAN</name>
<evidence type="ECO:0008006" key="3">
    <source>
        <dbReference type="Google" id="ProtNLM"/>
    </source>
</evidence>
<dbReference type="eggNOG" id="COG1585">
    <property type="taxonomic scope" value="Bacteria"/>
</dbReference>
<dbReference type="InParanoid" id="K9TD15"/>
<dbReference type="STRING" id="56110.Oscil6304_0691"/>
<dbReference type="HOGENOM" id="CLU_2207372_0_0_3"/>
<dbReference type="AlphaFoldDB" id="K9TD15"/>
<keyword evidence="2" id="KW-1185">Reference proteome</keyword>
<dbReference type="RefSeq" id="WP_015147080.1">
    <property type="nucleotide sequence ID" value="NC_019693.1"/>
</dbReference>
<evidence type="ECO:0000313" key="2">
    <source>
        <dbReference type="Proteomes" id="UP000010367"/>
    </source>
</evidence>
<dbReference type="Proteomes" id="UP000010367">
    <property type="component" value="Chromosome"/>
</dbReference>
<dbReference type="InterPro" id="IPR012340">
    <property type="entry name" value="NA-bd_OB-fold"/>
</dbReference>
<reference evidence="1 2" key="1">
    <citation type="submission" date="2012-06" db="EMBL/GenBank/DDBJ databases">
        <title>Finished chromosome of genome of Oscillatoria acuminata PCC 6304.</title>
        <authorList>
            <consortium name="US DOE Joint Genome Institute"/>
            <person name="Gugger M."/>
            <person name="Coursin T."/>
            <person name="Rippka R."/>
            <person name="Tandeau De Marsac N."/>
            <person name="Huntemann M."/>
            <person name="Wei C.-L."/>
            <person name="Han J."/>
            <person name="Detter J.C."/>
            <person name="Han C."/>
            <person name="Tapia R."/>
            <person name="Davenport K."/>
            <person name="Daligault H."/>
            <person name="Erkkila T."/>
            <person name="Gu W."/>
            <person name="Munk A.C.C."/>
            <person name="Teshima H."/>
            <person name="Xu Y."/>
            <person name="Chain P."/>
            <person name="Chen A."/>
            <person name="Krypides N."/>
            <person name="Mavromatis K."/>
            <person name="Markowitz V."/>
            <person name="Szeto E."/>
            <person name="Ivanova N."/>
            <person name="Mikhailova N."/>
            <person name="Ovchinnikova G."/>
            <person name="Pagani I."/>
            <person name="Pati A."/>
            <person name="Goodwin L."/>
            <person name="Peters L."/>
            <person name="Pitluck S."/>
            <person name="Woyke T."/>
            <person name="Kerfeld C."/>
        </authorList>
    </citation>
    <scope>NUCLEOTIDE SEQUENCE [LARGE SCALE GENOMIC DNA]</scope>
    <source>
        <strain evidence="1 2">PCC 6304</strain>
    </source>
</reference>
<sequence length="108" mass="12187">MRFYWFQWVFGKLFFFRRNGMGPKGTEIDSGLMLPESNQLAIVDETIVPYFGGRVRFQSSWWPAFCPHHITLGPGEVVSVVGRHNITLLVEPIGASLQRGETDSKSGV</sequence>
<dbReference type="Gene3D" id="2.40.50.140">
    <property type="entry name" value="Nucleic acid-binding proteins"/>
    <property type="match status" value="1"/>
</dbReference>
<organism evidence="1 2">
    <name type="scientific">Oscillatoria acuminata PCC 6304</name>
    <dbReference type="NCBI Taxonomy" id="56110"/>
    <lineage>
        <taxon>Bacteria</taxon>
        <taxon>Bacillati</taxon>
        <taxon>Cyanobacteriota</taxon>
        <taxon>Cyanophyceae</taxon>
        <taxon>Oscillatoriophycideae</taxon>
        <taxon>Oscillatoriales</taxon>
        <taxon>Oscillatoriaceae</taxon>
        <taxon>Oscillatoria</taxon>
    </lineage>
</organism>
<dbReference type="KEGG" id="oac:Oscil6304_0691"/>